<organism evidence="4 5">
    <name type="scientific">Aquibacillus albus</name>
    <dbReference type="NCBI Taxonomy" id="1168171"/>
    <lineage>
        <taxon>Bacteria</taxon>
        <taxon>Bacillati</taxon>
        <taxon>Bacillota</taxon>
        <taxon>Bacilli</taxon>
        <taxon>Bacillales</taxon>
        <taxon>Bacillaceae</taxon>
        <taxon>Aquibacillus</taxon>
    </lineage>
</organism>
<dbReference type="Gene3D" id="3.40.50.850">
    <property type="entry name" value="Isochorismatase-like"/>
    <property type="match status" value="1"/>
</dbReference>
<gene>
    <name evidence="4" type="ORF">JOC48_000702</name>
</gene>
<proteinExistence type="inferred from homology"/>
<sequence length="179" mass="19825">MTYLPLYADTVNIIGKIQELTKTAKQSGMPVIYLRHVRRGGGNERLKYGSWNVELIDQIVPDEDDVIVDKPYFGGFSGTDLDVLLRGMGVETIIICGTVTNVCCETTARQAHEKEYKVIFLSDGTAAGDKPDMGWGPVSAEENHRVALTTLATLFCQVSPTDQIIDEMKEKREKKAILS</sequence>
<dbReference type="InterPro" id="IPR050272">
    <property type="entry name" value="Isochorismatase-like_hydrls"/>
</dbReference>
<dbReference type="SUPFAM" id="SSF52499">
    <property type="entry name" value="Isochorismatase-like hydrolases"/>
    <property type="match status" value="1"/>
</dbReference>
<reference evidence="4 5" key="1">
    <citation type="submission" date="2021-01" db="EMBL/GenBank/DDBJ databases">
        <title>Genomic Encyclopedia of Type Strains, Phase IV (KMG-IV): sequencing the most valuable type-strain genomes for metagenomic binning, comparative biology and taxonomic classification.</title>
        <authorList>
            <person name="Goeker M."/>
        </authorList>
    </citation>
    <scope>NUCLEOTIDE SEQUENCE [LARGE SCALE GENOMIC DNA]</scope>
    <source>
        <strain evidence="4 5">DSM 23711</strain>
    </source>
</reference>
<dbReference type="GO" id="GO:0016787">
    <property type="term" value="F:hydrolase activity"/>
    <property type="evidence" value="ECO:0007669"/>
    <property type="project" value="UniProtKB-KW"/>
</dbReference>
<dbReference type="InterPro" id="IPR000868">
    <property type="entry name" value="Isochorismatase-like_dom"/>
</dbReference>
<keyword evidence="5" id="KW-1185">Reference proteome</keyword>
<feature type="domain" description="Isochorismatase-like" evidence="3">
    <location>
        <begin position="10"/>
        <end position="162"/>
    </location>
</feature>
<evidence type="ECO:0000256" key="2">
    <source>
        <dbReference type="ARBA" id="ARBA00022801"/>
    </source>
</evidence>
<comment type="similarity">
    <text evidence="1">Belongs to the isochorismatase family.</text>
</comment>
<dbReference type="RefSeq" id="WP_204497643.1">
    <property type="nucleotide sequence ID" value="NZ_JAFBDR010000002.1"/>
</dbReference>
<dbReference type="Pfam" id="PF00857">
    <property type="entry name" value="Isochorismatase"/>
    <property type="match status" value="1"/>
</dbReference>
<dbReference type="EMBL" id="JAFBDR010000002">
    <property type="protein sequence ID" value="MBM7570224.1"/>
    <property type="molecule type" value="Genomic_DNA"/>
</dbReference>
<dbReference type="InterPro" id="IPR036380">
    <property type="entry name" value="Isochorismatase-like_sf"/>
</dbReference>
<protein>
    <submittedName>
        <fullName evidence="4">Ureidoacrylate peracid hydrolase</fullName>
        <ecNumber evidence="4">3.5.1.110</ecNumber>
    </submittedName>
</protein>
<evidence type="ECO:0000256" key="1">
    <source>
        <dbReference type="ARBA" id="ARBA00006336"/>
    </source>
</evidence>
<dbReference type="EC" id="3.5.1.110" evidence="4"/>
<evidence type="ECO:0000259" key="3">
    <source>
        <dbReference type="Pfam" id="PF00857"/>
    </source>
</evidence>
<accession>A0ABS2MWI8</accession>
<dbReference type="Proteomes" id="UP001296943">
    <property type="component" value="Unassembled WGS sequence"/>
</dbReference>
<keyword evidence="2 4" id="KW-0378">Hydrolase</keyword>
<name>A0ABS2MWI8_9BACI</name>
<evidence type="ECO:0000313" key="4">
    <source>
        <dbReference type="EMBL" id="MBM7570224.1"/>
    </source>
</evidence>
<dbReference type="PANTHER" id="PTHR43540">
    <property type="entry name" value="PEROXYUREIDOACRYLATE/UREIDOACRYLATE AMIDOHYDROLASE-RELATED"/>
    <property type="match status" value="1"/>
</dbReference>
<dbReference type="CDD" id="cd00431">
    <property type="entry name" value="cysteine_hydrolases"/>
    <property type="match status" value="1"/>
</dbReference>
<dbReference type="PANTHER" id="PTHR43540:SF6">
    <property type="entry name" value="ISOCHORISMATASE-LIKE DOMAIN-CONTAINING PROTEIN"/>
    <property type="match status" value="1"/>
</dbReference>
<evidence type="ECO:0000313" key="5">
    <source>
        <dbReference type="Proteomes" id="UP001296943"/>
    </source>
</evidence>
<comment type="caution">
    <text evidence="4">The sequence shown here is derived from an EMBL/GenBank/DDBJ whole genome shotgun (WGS) entry which is preliminary data.</text>
</comment>